<proteinExistence type="predicted"/>
<evidence type="ECO:0000256" key="4">
    <source>
        <dbReference type="SAM" id="MobiDB-lite"/>
    </source>
</evidence>
<keyword evidence="6" id="KW-1185">Reference proteome</keyword>
<dbReference type="GO" id="GO:0008168">
    <property type="term" value="F:methyltransferase activity"/>
    <property type="evidence" value="ECO:0007669"/>
    <property type="project" value="UniProtKB-KW"/>
</dbReference>
<keyword evidence="1" id="KW-0489">Methyltransferase</keyword>
<name>U4L0L6_PYROM</name>
<dbReference type="AlphaFoldDB" id="U4L0L6"/>
<evidence type="ECO:0000313" key="5">
    <source>
        <dbReference type="EMBL" id="CCX08810.1"/>
    </source>
</evidence>
<gene>
    <name evidence="5" type="ORF">PCON_08403</name>
</gene>
<dbReference type="GO" id="GO:0032259">
    <property type="term" value="P:methylation"/>
    <property type="evidence" value="ECO:0007669"/>
    <property type="project" value="UniProtKB-KW"/>
</dbReference>
<accession>U4L0L6</accession>
<protein>
    <submittedName>
        <fullName evidence="5">Similar to lipoxygenase [Metarhizium anisopliae ARSEF 23] acc. no. EFY98169</fullName>
    </submittedName>
</protein>
<keyword evidence="2" id="KW-0808">Transferase</keyword>
<dbReference type="InterPro" id="IPR018117">
    <property type="entry name" value="C5_DNA_meth_AS"/>
</dbReference>
<reference evidence="5 6" key="1">
    <citation type="journal article" date="2013" name="PLoS Genet.">
        <title>The genome and development-dependent transcriptomes of Pyronema confluens: a window into fungal evolution.</title>
        <authorList>
            <person name="Traeger S."/>
            <person name="Altegoer F."/>
            <person name="Freitag M."/>
            <person name="Gabaldon T."/>
            <person name="Kempken F."/>
            <person name="Kumar A."/>
            <person name="Marcet-Houben M."/>
            <person name="Poggeler S."/>
            <person name="Stajich J.E."/>
            <person name="Nowrousian M."/>
        </authorList>
    </citation>
    <scope>NUCLEOTIDE SEQUENCE [LARGE SCALE GENOMIC DNA]</scope>
    <source>
        <strain evidence="6">CBS 100304</strain>
        <tissue evidence="5">Vegetative mycelium</tissue>
    </source>
</reference>
<dbReference type="EMBL" id="HF935432">
    <property type="protein sequence ID" value="CCX08810.1"/>
    <property type="molecule type" value="Genomic_DNA"/>
</dbReference>
<evidence type="ECO:0000256" key="3">
    <source>
        <dbReference type="ARBA" id="ARBA00022691"/>
    </source>
</evidence>
<evidence type="ECO:0000256" key="1">
    <source>
        <dbReference type="ARBA" id="ARBA00022603"/>
    </source>
</evidence>
<dbReference type="PROSITE" id="PS00094">
    <property type="entry name" value="C5_MTASE_1"/>
    <property type="match status" value="1"/>
</dbReference>
<evidence type="ECO:0000256" key="2">
    <source>
        <dbReference type="ARBA" id="ARBA00022679"/>
    </source>
</evidence>
<evidence type="ECO:0000313" key="6">
    <source>
        <dbReference type="Proteomes" id="UP000018144"/>
    </source>
</evidence>
<organism evidence="5 6">
    <name type="scientific">Pyronema omphalodes (strain CBS 100304)</name>
    <name type="common">Pyronema confluens</name>
    <dbReference type="NCBI Taxonomy" id="1076935"/>
    <lineage>
        <taxon>Eukaryota</taxon>
        <taxon>Fungi</taxon>
        <taxon>Dikarya</taxon>
        <taxon>Ascomycota</taxon>
        <taxon>Pezizomycotina</taxon>
        <taxon>Pezizomycetes</taxon>
        <taxon>Pezizales</taxon>
        <taxon>Pyronemataceae</taxon>
        <taxon>Pyronema</taxon>
    </lineage>
</organism>
<dbReference type="Proteomes" id="UP000018144">
    <property type="component" value="Unassembled WGS sequence"/>
</dbReference>
<keyword evidence="3" id="KW-0949">S-adenosyl-L-methionine</keyword>
<sequence>MATNTPEIKRLPQDVADYKLSSFDQGSPCLSFSSLGSPLTPLRWHSSKPPPWLTDGRQNKAKDSKGAVQHNPYDQGVVEGTVYGTQLALAQMYATYHDLMGIESIIPRQDALVTKQQLYQWSTAGDFPHCNSVPKPQQLAANQIFDSLGRKTIGRMLPNIMPKPFLDGYNKGT</sequence>
<feature type="region of interest" description="Disordered" evidence="4">
    <location>
        <begin position="46"/>
        <end position="71"/>
    </location>
</feature>